<feature type="transmembrane region" description="Helical" evidence="14">
    <location>
        <begin position="22"/>
        <end position="41"/>
    </location>
</feature>
<evidence type="ECO:0000256" key="14">
    <source>
        <dbReference type="SAM" id="Phobius"/>
    </source>
</evidence>
<comment type="similarity">
    <text evidence="4">Belongs to the TMEM138 family.</text>
</comment>
<evidence type="ECO:0000313" key="15">
    <source>
        <dbReference type="Proteomes" id="UP000046395"/>
    </source>
</evidence>
<evidence type="ECO:0000256" key="6">
    <source>
        <dbReference type="ARBA" id="ARBA00022554"/>
    </source>
</evidence>
<keyword evidence="8" id="KW-0970">Cilium biogenesis/degradation</keyword>
<evidence type="ECO:0000256" key="12">
    <source>
        <dbReference type="ARBA" id="ARBA00023180"/>
    </source>
</evidence>
<dbReference type="GO" id="GO:0005774">
    <property type="term" value="C:vacuolar membrane"/>
    <property type="evidence" value="ECO:0007669"/>
    <property type="project" value="UniProtKB-SubCell"/>
</dbReference>
<evidence type="ECO:0000256" key="11">
    <source>
        <dbReference type="ARBA" id="ARBA00023136"/>
    </source>
</evidence>
<comment type="subcellular location">
    <subcellularLocation>
        <location evidence="3">Cell projection</location>
        <location evidence="3">Cilium</location>
    </subcellularLocation>
    <subcellularLocation>
        <location evidence="2">Vacuole membrane</location>
        <topology evidence="2">Multi-pass membrane protein</topology>
    </subcellularLocation>
</comment>
<dbReference type="PANTHER" id="PTHR13306">
    <property type="entry name" value="TRANSMEMBRANE PROTEIN 138"/>
    <property type="match status" value="1"/>
</dbReference>
<evidence type="ECO:0000256" key="7">
    <source>
        <dbReference type="ARBA" id="ARBA00022692"/>
    </source>
</evidence>
<keyword evidence="9 14" id="KW-1133">Transmembrane helix</keyword>
<dbReference type="GO" id="GO:0005929">
    <property type="term" value="C:cilium"/>
    <property type="evidence" value="ECO:0007669"/>
    <property type="project" value="UniProtKB-SubCell"/>
</dbReference>
<organism evidence="15 16">
    <name type="scientific">Trichuris muris</name>
    <name type="common">Mouse whipworm</name>
    <dbReference type="NCBI Taxonomy" id="70415"/>
    <lineage>
        <taxon>Eukaryota</taxon>
        <taxon>Metazoa</taxon>
        <taxon>Ecdysozoa</taxon>
        <taxon>Nematoda</taxon>
        <taxon>Enoplea</taxon>
        <taxon>Dorylaimia</taxon>
        <taxon>Trichinellida</taxon>
        <taxon>Trichuridae</taxon>
        <taxon>Trichuris</taxon>
    </lineage>
</organism>
<reference evidence="16" key="1">
    <citation type="submission" date="2019-12" db="UniProtKB">
        <authorList>
            <consortium name="WormBaseParasite"/>
        </authorList>
    </citation>
    <scope>IDENTIFICATION</scope>
</reference>
<dbReference type="PANTHER" id="PTHR13306:SF6">
    <property type="entry name" value="TRANSMEMBRANE PROTEIN 138"/>
    <property type="match status" value="1"/>
</dbReference>
<accession>A0A5S6QDZ4</accession>
<dbReference type="GO" id="GO:0030030">
    <property type="term" value="P:cell projection organization"/>
    <property type="evidence" value="ECO:0007669"/>
    <property type="project" value="UniProtKB-KW"/>
</dbReference>
<sequence>MDIFAPIVEAKITFEYFRIQDASTVVAVIILMISFFSTHFFQTGLLLTLTKKFQLTIWIWVIYLIVSVTHHVFSLQHRNTNALGVPLSPSLVAAYTVQRLCAVIYYHHYKRTALLITDPKYQSFFYLREFAQRT</sequence>
<evidence type="ECO:0000256" key="10">
    <source>
        <dbReference type="ARBA" id="ARBA00023069"/>
    </source>
</evidence>
<evidence type="ECO:0000256" key="3">
    <source>
        <dbReference type="ARBA" id="ARBA00004138"/>
    </source>
</evidence>
<proteinExistence type="inferred from homology"/>
<dbReference type="InterPro" id="IPR024133">
    <property type="entry name" value="TM_138"/>
</dbReference>
<keyword evidence="13" id="KW-0966">Cell projection</keyword>
<dbReference type="WBParaSite" id="TMUE_1000005448.1">
    <property type="protein sequence ID" value="TMUE_1000005448.1"/>
    <property type="gene ID" value="WBGene00287713"/>
</dbReference>
<keyword evidence="7 14" id="KW-0812">Transmembrane</keyword>
<evidence type="ECO:0000256" key="5">
    <source>
        <dbReference type="ARBA" id="ARBA00014515"/>
    </source>
</evidence>
<dbReference type="STRING" id="70415.A0A5S6QDZ4"/>
<keyword evidence="12" id="KW-0325">Glycoprotein</keyword>
<evidence type="ECO:0000313" key="16">
    <source>
        <dbReference type="WBParaSite" id="TMUE_1000005448.1"/>
    </source>
</evidence>
<evidence type="ECO:0000256" key="8">
    <source>
        <dbReference type="ARBA" id="ARBA00022794"/>
    </source>
</evidence>
<keyword evidence="6" id="KW-0926">Vacuole</keyword>
<keyword evidence="10" id="KW-0969">Cilium</keyword>
<dbReference type="AlphaFoldDB" id="A0A5S6QDZ4"/>
<protein>
    <recommendedName>
        <fullName evidence="5">Transmembrane protein 138</fullName>
    </recommendedName>
</protein>
<keyword evidence="15" id="KW-1185">Reference proteome</keyword>
<evidence type="ECO:0000256" key="2">
    <source>
        <dbReference type="ARBA" id="ARBA00004128"/>
    </source>
</evidence>
<keyword evidence="11 14" id="KW-0472">Membrane</keyword>
<comment type="function">
    <text evidence="1">Required for ciliogenesis.</text>
</comment>
<name>A0A5S6QDZ4_TRIMR</name>
<dbReference type="Proteomes" id="UP000046395">
    <property type="component" value="Unassembled WGS sequence"/>
</dbReference>
<evidence type="ECO:0000256" key="13">
    <source>
        <dbReference type="ARBA" id="ARBA00023273"/>
    </source>
</evidence>
<evidence type="ECO:0000256" key="9">
    <source>
        <dbReference type="ARBA" id="ARBA00022989"/>
    </source>
</evidence>
<evidence type="ECO:0000256" key="1">
    <source>
        <dbReference type="ARBA" id="ARBA00003709"/>
    </source>
</evidence>
<dbReference type="Pfam" id="PF14935">
    <property type="entry name" value="TMEM138"/>
    <property type="match status" value="1"/>
</dbReference>
<feature type="transmembrane region" description="Helical" evidence="14">
    <location>
        <begin position="53"/>
        <end position="73"/>
    </location>
</feature>
<evidence type="ECO:0000256" key="4">
    <source>
        <dbReference type="ARBA" id="ARBA00010572"/>
    </source>
</evidence>